<dbReference type="InterPro" id="IPR023401">
    <property type="entry name" value="ODC_N"/>
</dbReference>
<gene>
    <name evidence="1" type="ORF">S01H1_53980</name>
</gene>
<dbReference type="InterPro" id="IPR036291">
    <property type="entry name" value="NAD(P)-bd_dom_sf"/>
</dbReference>
<dbReference type="Gene3D" id="3.40.50.720">
    <property type="entry name" value="NAD(P)-binding Rossmann-like Domain"/>
    <property type="match status" value="1"/>
</dbReference>
<sequence>MKITVLTESELRKCVTLDQESLAAVAEGFSYLSKGKATVPPVMRILVPERRGEVDVKSAYIRGPESFAIKIASGFSKNLDLGLQKSSGMMILISSQTGFPKAVLFDNGYLTQVRTGAAGALAADFLARKNIETVGVIGSGTQARYQMRALKLVREFVRLLVYGIVSKEVECYAEEMSTSLDVEVVIAGKAETVVRESDAVVTTTPSREP</sequence>
<feature type="non-terminal residue" evidence="1">
    <location>
        <position position="209"/>
    </location>
</feature>
<name>X0W9C1_9ZZZZ</name>
<dbReference type="EMBL" id="BARS01034990">
    <property type="protein sequence ID" value="GAG27524.1"/>
    <property type="molecule type" value="Genomic_DNA"/>
</dbReference>
<dbReference type="Gene3D" id="3.30.1780.10">
    <property type="entry name" value="ornithine cyclodeaminase, domain 1"/>
    <property type="match status" value="1"/>
</dbReference>
<organism evidence="1">
    <name type="scientific">marine sediment metagenome</name>
    <dbReference type="NCBI Taxonomy" id="412755"/>
    <lineage>
        <taxon>unclassified sequences</taxon>
        <taxon>metagenomes</taxon>
        <taxon>ecological metagenomes</taxon>
    </lineage>
</organism>
<dbReference type="PANTHER" id="PTHR13812">
    <property type="entry name" value="KETIMINE REDUCTASE MU-CRYSTALLIN"/>
    <property type="match status" value="1"/>
</dbReference>
<protein>
    <recommendedName>
        <fullName evidence="2">Ornithine cyclodeaminase family protein</fullName>
    </recommendedName>
</protein>
<dbReference type="GO" id="GO:0005737">
    <property type="term" value="C:cytoplasm"/>
    <property type="evidence" value="ECO:0007669"/>
    <property type="project" value="TreeGrafter"/>
</dbReference>
<reference evidence="1" key="1">
    <citation type="journal article" date="2014" name="Front. Microbiol.">
        <title>High frequency of phylogenetically diverse reductive dehalogenase-homologous genes in deep subseafloor sedimentary metagenomes.</title>
        <authorList>
            <person name="Kawai M."/>
            <person name="Futagami T."/>
            <person name="Toyoda A."/>
            <person name="Takaki Y."/>
            <person name="Nishi S."/>
            <person name="Hori S."/>
            <person name="Arai W."/>
            <person name="Tsubouchi T."/>
            <person name="Morono Y."/>
            <person name="Uchiyama I."/>
            <person name="Ito T."/>
            <person name="Fujiyama A."/>
            <person name="Inagaki F."/>
            <person name="Takami H."/>
        </authorList>
    </citation>
    <scope>NUCLEOTIDE SEQUENCE</scope>
    <source>
        <strain evidence="1">Expedition CK06-06</strain>
    </source>
</reference>
<dbReference type="SUPFAM" id="SSF51735">
    <property type="entry name" value="NAD(P)-binding Rossmann-fold domains"/>
    <property type="match status" value="1"/>
</dbReference>
<accession>X0W9C1</accession>
<dbReference type="Pfam" id="PF02423">
    <property type="entry name" value="OCD_Mu_crystall"/>
    <property type="match status" value="1"/>
</dbReference>
<evidence type="ECO:0000313" key="1">
    <source>
        <dbReference type="EMBL" id="GAG27524.1"/>
    </source>
</evidence>
<proteinExistence type="predicted"/>
<dbReference type="PANTHER" id="PTHR13812:SF19">
    <property type="entry name" value="KETIMINE REDUCTASE MU-CRYSTALLIN"/>
    <property type="match status" value="1"/>
</dbReference>
<dbReference type="InterPro" id="IPR003462">
    <property type="entry name" value="ODC_Mu_crystall"/>
</dbReference>
<evidence type="ECO:0008006" key="2">
    <source>
        <dbReference type="Google" id="ProtNLM"/>
    </source>
</evidence>
<dbReference type="AlphaFoldDB" id="X0W9C1"/>
<comment type="caution">
    <text evidence="1">The sequence shown here is derived from an EMBL/GenBank/DDBJ whole genome shotgun (WGS) entry which is preliminary data.</text>
</comment>